<feature type="domain" description="DUF1468" evidence="2">
    <location>
        <begin position="14"/>
        <end position="147"/>
    </location>
</feature>
<keyword evidence="1" id="KW-0812">Transmembrane</keyword>
<feature type="transmembrane region" description="Helical" evidence="1">
    <location>
        <begin position="99"/>
        <end position="116"/>
    </location>
</feature>
<sequence>MPQPRPRQPGERMFSLLLLALSLFLLYQAYAISGFASVSSPGVFPMVAAAVMVVSIAAVLVRERREAAPAGFMRRVAPPVLLITIALIVALMLALEPTGFVIAAGTFLFATILFLQRGRPVRAALVAVVAVAAIYVIFRLGFQVVLPEAEWL</sequence>
<keyword evidence="1" id="KW-1133">Transmembrane helix</keyword>
<feature type="transmembrane region" description="Helical" evidence="1">
    <location>
        <begin position="41"/>
        <end position="60"/>
    </location>
</feature>
<gene>
    <name evidence="3" type="ORF">GCM10017083_50320</name>
</gene>
<reference evidence="3" key="1">
    <citation type="journal article" date="2014" name="Int. J. Syst. Evol. Microbiol.">
        <title>Complete genome sequence of Corynebacterium casei LMG S-19264T (=DSM 44701T), isolated from a smear-ripened cheese.</title>
        <authorList>
            <consortium name="US DOE Joint Genome Institute (JGI-PGF)"/>
            <person name="Walter F."/>
            <person name="Albersmeier A."/>
            <person name="Kalinowski J."/>
            <person name="Ruckert C."/>
        </authorList>
    </citation>
    <scope>NUCLEOTIDE SEQUENCE</scope>
    <source>
        <strain evidence="3">KCTC 42651</strain>
    </source>
</reference>
<keyword evidence="1" id="KW-0472">Membrane</keyword>
<comment type="caution">
    <text evidence="3">The sequence shown here is derived from an EMBL/GenBank/DDBJ whole genome shotgun (WGS) entry which is preliminary data.</text>
</comment>
<evidence type="ECO:0000313" key="3">
    <source>
        <dbReference type="EMBL" id="GHD62049.1"/>
    </source>
</evidence>
<dbReference type="AlphaFoldDB" id="A0A918XWW2"/>
<feature type="transmembrane region" description="Helical" evidence="1">
    <location>
        <begin position="123"/>
        <end position="142"/>
    </location>
</feature>
<protein>
    <recommendedName>
        <fullName evidence="2">DUF1468 domain-containing protein</fullName>
    </recommendedName>
</protein>
<name>A0A918XWW2_9PROT</name>
<dbReference type="InterPro" id="IPR009936">
    <property type="entry name" value="DUF1468"/>
</dbReference>
<evidence type="ECO:0000313" key="4">
    <source>
        <dbReference type="Proteomes" id="UP000630353"/>
    </source>
</evidence>
<dbReference type="Proteomes" id="UP000630353">
    <property type="component" value="Unassembled WGS sequence"/>
</dbReference>
<keyword evidence="4" id="KW-1185">Reference proteome</keyword>
<accession>A0A918XWW2</accession>
<proteinExistence type="predicted"/>
<evidence type="ECO:0000259" key="2">
    <source>
        <dbReference type="Pfam" id="PF07331"/>
    </source>
</evidence>
<feature type="transmembrane region" description="Helical" evidence="1">
    <location>
        <begin position="72"/>
        <end position="93"/>
    </location>
</feature>
<dbReference type="RefSeq" id="WP_189994927.1">
    <property type="nucleotide sequence ID" value="NZ_BMZS01000014.1"/>
</dbReference>
<evidence type="ECO:0000256" key="1">
    <source>
        <dbReference type="SAM" id="Phobius"/>
    </source>
</evidence>
<dbReference type="Pfam" id="PF07331">
    <property type="entry name" value="TctB"/>
    <property type="match status" value="1"/>
</dbReference>
<reference evidence="3" key="2">
    <citation type="submission" date="2020-09" db="EMBL/GenBank/DDBJ databases">
        <authorList>
            <person name="Sun Q."/>
            <person name="Kim S."/>
        </authorList>
    </citation>
    <scope>NUCLEOTIDE SEQUENCE</scope>
    <source>
        <strain evidence="3">KCTC 42651</strain>
    </source>
</reference>
<organism evidence="3 4">
    <name type="scientific">Thalassobaculum fulvum</name>
    <dbReference type="NCBI Taxonomy" id="1633335"/>
    <lineage>
        <taxon>Bacteria</taxon>
        <taxon>Pseudomonadati</taxon>
        <taxon>Pseudomonadota</taxon>
        <taxon>Alphaproteobacteria</taxon>
        <taxon>Rhodospirillales</taxon>
        <taxon>Thalassobaculaceae</taxon>
        <taxon>Thalassobaculum</taxon>
    </lineage>
</organism>
<dbReference type="EMBL" id="BMZS01000014">
    <property type="protein sequence ID" value="GHD62049.1"/>
    <property type="molecule type" value="Genomic_DNA"/>
</dbReference>